<dbReference type="EMBL" id="ACIP02000001">
    <property type="protein sequence ID" value="EEP29270.1"/>
    <property type="molecule type" value="Genomic_DNA"/>
</dbReference>
<protein>
    <recommendedName>
        <fullName evidence="3">Dinitrogenase iron-molybdenum cofactor biosynthesis domain-containing protein</fullName>
    </recommendedName>
</protein>
<sequence>MPDRRIPMGLNYVAVTYDAGKPIPRFEKASYFNIYYVKAGKYSHGQMLSTLDIPADQLVDQLTAMRIKRVIARDFAPKSMALLRKAGIEFYGFSGGTDAAIAAYTRGELSPL</sequence>
<reference evidence="1" key="1">
    <citation type="submission" date="2009-04" db="EMBL/GenBank/DDBJ databases">
        <authorList>
            <person name="Weinstock G."/>
            <person name="Sodergren E."/>
            <person name="Clifton S."/>
            <person name="Fulton L."/>
            <person name="Fulton B."/>
            <person name="Courtney L."/>
            <person name="Fronick C."/>
            <person name="Harrison M."/>
            <person name="Strong C."/>
            <person name="Farmer C."/>
            <person name="Delahaunty K."/>
            <person name="Markovic C."/>
            <person name="Hall O."/>
            <person name="Minx P."/>
            <person name="Tomlinson C."/>
            <person name="Mitreva M."/>
            <person name="Nelson J."/>
            <person name="Hou S."/>
            <person name="Wollam A."/>
            <person name="Pepin K.H."/>
            <person name="Johnson M."/>
            <person name="Bhonagiri V."/>
            <person name="Nash W.E."/>
            <person name="Warren W."/>
            <person name="Chinwalla A."/>
            <person name="Mardis E.R."/>
            <person name="Wilson R.K."/>
        </authorList>
    </citation>
    <scope>NUCLEOTIDE SEQUENCE [LARGE SCALE GENOMIC DNA]</scope>
    <source>
        <strain evidence="1">DSM 14600</strain>
    </source>
</reference>
<dbReference type="Gene3D" id="3.30.420.130">
    <property type="entry name" value="Dinitrogenase iron-molybdenum cofactor biosynthesis domain"/>
    <property type="match status" value="1"/>
</dbReference>
<dbReference type="eggNOG" id="ENOG502ZVVX">
    <property type="taxonomic scope" value="Bacteria"/>
</dbReference>
<evidence type="ECO:0000313" key="2">
    <source>
        <dbReference type="Proteomes" id="UP000003494"/>
    </source>
</evidence>
<proteinExistence type="predicted"/>
<dbReference type="SUPFAM" id="SSF53146">
    <property type="entry name" value="Nitrogenase accessory factor-like"/>
    <property type="match status" value="1"/>
</dbReference>
<comment type="caution">
    <text evidence="1">The sequence shown here is derived from an EMBL/GenBank/DDBJ whole genome shotgun (WGS) entry which is preliminary data.</text>
</comment>
<dbReference type="Proteomes" id="UP000003494">
    <property type="component" value="Unassembled WGS sequence"/>
</dbReference>
<evidence type="ECO:0008006" key="3">
    <source>
        <dbReference type="Google" id="ProtNLM"/>
    </source>
</evidence>
<dbReference type="STRING" id="626523.GCWU000342_00626"/>
<dbReference type="AlphaFoldDB" id="C4G9H3"/>
<organism evidence="1 2">
    <name type="scientific">Shuttleworthella satelles DSM 14600</name>
    <dbReference type="NCBI Taxonomy" id="626523"/>
    <lineage>
        <taxon>Bacteria</taxon>
        <taxon>Bacillati</taxon>
        <taxon>Bacillota</taxon>
        <taxon>Clostridia</taxon>
        <taxon>Lachnospirales</taxon>
        <taxon>Lachnospiraceae</taxon>
        <taxon>Shuttleworthella</taxon>
    </lineage>
</organism>
<evidence type="ECO:0000313" key="1">
    <source>
        <dbReference type="EMBL" id="EEP29270.1"/>
    </source>
</evidence>
<name>C4G9H3_9FIRM</name>
<dbReference type="HOGENOM" id="CLU_2144141_0_0_9"/>
<dbReference type="InterPro" id="IPR036105">
    <property type="entry name" value="DiNase_FeMo-co_biosyn_sf"/>
</dbReference>
<accession>C4G9H3</accession>
<keyword evidence="2" id="KW-1185">Reference proteome</keyword>
<gene>
    <name evidence="1" type="ORF">GCWU000342_00626</name>
</gene>